<dbReference type="Pfam" id="PF10602">
    <property type="entry name" value="RPN7"/>
    <property type="match status" value="1"/>
</dbReference>
<dbReference type="PROSITE" id="PS50250">
    <property type="entry name" value="PCI"/>
    <property type="match status" value="1"/>
</dbReference>
<dbReference type="InterPro" id="IPR011990">
    <property type="entry name" value="TPR-like_helical_dom_sf"/>
</dbReference>
<dbReference type="SMART" id="SM00088">
    <property type="entry name" value="PINT"/>
    <property type="match status" value="1"/>
</dbReference>
<dbReference type="PANTHER" id="PTHR14145">
    <property type="entry name" value="26S PROTESOME SUBUNIT 6"/>
    <property type="match status" value="1"/>
</dbReference>
<dbReference type="InterPro" id="IPR000717">
    <property type="entry name" value="PCI_dom"/>
</dbReference>
<reference evidence="4 5" key="1">
    <citation type="submission" date="2023-09" db="EMBL/GenBank/DDBJ databases">
        <title>Pangenome analysis of Batrachochytrium dendrobatidis and related Chytrids.</title>
        <authorList>
            <person name="Yacoub M.N."/>
            <person name="Stajich J.E."/>
            <person name="James T.Y."/>
        </authorList>
    </citation>
    <scope>NUCLEOTIDE SEQUENCE [LARGE SCALE GENOMIC DNA]</scope>
    <source>
        <strain evidence="4 5">JEL0888</strain>
    </source>
</reference>
<evidence type="ECO:0000259" key="3">
    <source>
        <dbReference type="PROSITE" id="PS50250"/>
    </source>
</evidence>
<dbReference type="Gene3D" id="1.25.40.570">
    <property type="match status" value="1"/>
</dbReference>
<dbReference type="Pfam" id="PF01399">
    <property type="entry name" value="PCI"/>
    <property type="match status" value="1"/>
</dbReference>
<protein>
    <submittedName>
        <fullName evidence="4">Proteasome regulatory particle subunit</fullName>
    </submittedName>
</protein>
<gene>
    <name evidence="4" type="primary">RPN7</name>
    <name evidence="4" type="ORF">HK105_203927</name>
</gene>
<dbReference type="SUPFAM" id="SSF48452">
    <property type="entry name" value="TPR-like"/>
    <property type="match status" value="1"/>
</dbReference>
<proteinExistence type="predicted"/>
<feature type="coiled-coil region" evidence="2">
    <location>
        <begin position="68"/>
        <end position="95"/>
    </location>
</feature>
<dbReference type="Pfam" id="PF21154">
    <property type="entry name" value="RPN7_PSMD6_C"/>
    <property type="match status" value="1"/>
</dbReference>
<dbReference type="SUPFAM" id="SSF46785">
    <property type="entry name" value="Winged helix' DNA-binding domain"/>
    <property type="match status" value="1"/>
</dbReference>
<dbReference type="Proteomes" id="UP001527925">
    <property type="component" value="Unassembled WGS sequence"/>
</dbReference>
<dbReference type="InterPro" id="IPR019585">
    <property type="entry name" value="Rpn7/CSN1"/>
</dbReference>
<comment type="caution">
    <text evidence="4">The sequence shown here is derived from an EMBL/GenBank/DDBJ whole genome shotgun (WGS) entry which is preliminary data.</text>
</comment>
<dbReference type="GO" id="GO:0000502">
    <property type="term" value="C:proteasome complex"/>
    <property type="evidence" value="ECO:0007669"/>
    <property type="project" value="UniProtKB-KW"/>
</dbReference>
<keyword evidence="1 4" id="KW-0647">Proteasome</keyword>
<feature type="domain" description="PCI" evidence="3">
    <location>
        <begin position="187"/>
        <end position="355"/>
    </location>
</feature>
<evidence type="ECO:0000313" key="4">
    <source>
        <dbReference type="EMBL" id="KAL2916494.1"/>
    </source>
</evidence>
<keyword evidence="5" id="KW-1185">Reference proteome</keyword>
<accession>A0ABR4NAF1</accession>
<name>A0ABR4NAF1_9FUNG</name>
<dbReference type="InterPro" id="IPR049549">
    <property type="entry name" value="RPN7_PSMD6_C"/>
</dbReference>
<evidence type="ECO:0000256" key="1">
    <source>
        <dbReference type="ARBA" id="ARBA00022942"/>
    </source>
</evidence>
<sequence>MAEELPKIPNIDLTQLRFTALNGPAAERSEAKAKLLAAIKADNMAPFYEHIADELGLGKDASLLAALKGENAVELKKLEDKLEDAQTNLGETEISDALAAKAYYLAKIGDKERALEAFKVAIEKTGPLGHRIDLHFAVVRIGFFFGDKDLISKWIDKVKGLVKEGGDWDRCNRLKVYEGIFMLSNREFKGAINLLLDSIATFSSSELMTYKAFVRYTALAATLTLNRPDFKTKIVNAPEVLEVVHEIPNMSEYITSYYGCKYAQLFKALALMEQDIKADHFLHAHYKYYVREMRIRVYGQLLESYHSLTIESMANLFGVSEGWIDNDLSCFISAGRLHAVIDKVGGVIESSRPDAKNAQYQSSIKQGDLLLTRIQKLSRVINV</sequence>
<keyword evidence="2" id="KW-0175">Coiled coil</keyword>
<dbReference type="InterPro" id="IPR036390">
    <property type="entry name" value="WH_DNA-bd_sf"/>
</dbReference>
<dbReference type="InterPro" id="IPR045135">
    <property type="entry name" value="Rpn7_N"/>
</dbReference>
<dbReference type="PANTHER" id="PTHR14145:SF1">
    <property type="entry name" value="26S PROTEASOME NON-ATPASE REGULATORY SUBUNIT 6"/>
    <property type="match status" value="1"/>
</dbReference>
<dbReference type="EMBL" id="JADGIZ020000016">
    <property type="protein sequence ID" value="KAL2916494.1"/>
    <property type="molecule type" value="Genomic_DNA"/>
</dbReference>
<evidence type="ECO:0000256" key="2">
    <source>
        <dbReference type="SAM" id="Coils"/>
    </source>
</evidence>
<organism evidence="4 5">
    <name type="scientific">Polyrhizophydium stewartii</name>
    <dbReference type="NCBI Taxonomy" id="2732419"/>
    <lineage>
        <taxon>Eukaryota</taxon>
        <taxon>Fungi</taxon>
        <taxon>Fungi incertae sedis</taxon>
        <taxon>Chytridiomycota</taxon>
        <taxon>Chytridiomycota incertae sedis</taxon>
        <taxon>Chytridiomycetes</taxon>
        <taxon>Rhizophydiales</taxon>
        <taxon>Rhizophydiales incertae sedis</taxon>
        <taxon>Polyrhizophydium</taxon>
    </lineage>
</organism>
<evidence type="ECO:0000313" key="5">
    <source>
        <dbReference type="Proteomes" id="UP001527925"/>
    </source>
</evidence>